<keyword evidence="3" id="KW-1185">Reference proteome</keyword>
<feature type="region of interest" description="Disordered" evidence="1">
    <location>
        <begin position="58"/>
        <end position="81"/>
    </location>
</feature>
<accession>A0A6A5XSF8</accession>
<evidence type="ECO:0000256" key="1">
    <source>
        <dbReference type="SAM" id="MobiDB-lite"/>
    </source>
</evidence>
<dbReference type="RefSeq" id="XP_033384451.1">
    <property type="nucleotide sequence ID" value="XM_033521734.1"/>
</dbReference>
<feature type="compositionally biased region" description="Polar residues" evidence="1">
    <location>
        <begin position="58"/>
        <end position="79"/>
    </location>
</feature>
<feature type="region of interest" description="Disordered" evidence="1">
    <location>
        <begin position="330"/>
        <end position="353"/>
    </location>
</feature>
<name>A0A6A5XSF8_9PLEO</name>
<gene>
    <name evidence="2" type="ORF">BU24DRAFT_194059</name>
</gene>
<feature type="compositionally biased region" description="Low complexity" evidence="1">
    <location>
        <begin position="333"/>
        <end position="353"/>
    </location>
</feature>
<dbReference type="OrthoDB" id="2935572at2759"/>
<protein>
    <recommendedName>
        <fullName evidence="4">RRM domain-containing protein</fullName>
    </recommendedName>
</protein>
<dbReference type="Proteomes" id="UP000799778">
    <property type="component" value="Unassembled WGS sequence"/>
</dbReference>
<dbReference type="CDD" id="cd12261">
    <property type="entry name" value="RRM1_3_MRN1"/>
    <property type="match status" value="1"/>
</dbReference>
<dbReference type="AlphaFoldDB" id="A0A6A5XSF8"/>
<reference evidence="2" key="1">
    <citation type="journal article" date="2020" name="Stud. Mycol.">
        <title>101 Dothideomycetes genomes: a test case for predicting lifestyles and emergence of pathogens.</title>
        <authorList>
            <person name="Haridas S."/>
            <person name="Albert R."/>
            <person name="Binder M."/>
            <person name="Bloem J."/>
            <person name="Labutti K."/>
            <person name="Salamov A."/>
            <person name="Andreopoulos B."/>
            <person name="Baker S."/>
            <person name="Barry K."/>
            <person name="Bills G."/>
            <person name="Bluhm B."/>
            <person name="Cannon C."/>
            <person name="Castanera R."/>
            <person name="Culley D."/>
            <person name="Daum C."/>
            <person name="Ezra D."/>
            <person name="Gonzalez J."/>
            <person name="Henrissat B."/>
            <person name="Kuo A."/>
            <person name="Liang C."/>
            <person name="Lipzen A."/>
            <person name="Lutzoni F."/>
            <person name="Magnuson J."/>
            <person name="Mondo S."/>
            <person name="Nolan M."/>
            <person name="Ohm R."/>
            <person name="Pangilinan J."/>
            <person name="Park H.-J."/>
            <person name="Ramirez L."/>
            <person name="Alfaro M."/>
            <person name="Sun H."/>
            <person name="Tritt A."/>
            <person name="Yoshinaga Y."/>
            <person name="Zwiers L.-H."/>
            <person name="Turgeon B."/>
            <person name="Goodwin S."/>
            <person name="Spatafora J."/>
            <person name="Crous P."/>
            <person name="Grigoriev I."/>
        </authorList>
    </citation>
    <scope>NUCLEOTIDE SEQUENCE</scope>
    <source>
        <strain evidence="2">CBS 175.79</strain>
    </source>
</reference>
<evidence type="ECO:0008006" key="4">
    <source>
        <dbReference type="Google" id="ProtNLM"/>
    </source>
</evidence>
<proteinExistence type="predicted"/>
<sequence>MMQAVRDFNTLKSVLFQGGLSVETLETLLRGDVGLTEKEHARRTFGNDKWENSNCKPSACSQQRCPTGQASVSDTSTLDEGQESPGVYLHDMYGHTDACGVADSVNDTMKSDGQGVRNHSVQSLLDMDRRTILVKNVSDRTTYKDLVSVIRGGRLLDVRLRNDRTATVSFVEGAQEFLTYAKRNDVYLHTKRLEFCWNHHQFNLPPYVAYNIARGATRNILVRDAARRNLTADQIRDHLDHIHELKVVDITFKDGDVLISTNSVHNAISARACLMSRTVYKGLRLEWHADQCAASLPPARYITRTKPIMRPQPAQTSPMTNPYTMLCMDDADSVSGGDDNDSSCSSGSILNYD</sequence>
<dbReference type="GeneID" id="54279131"/>
<dbReference type="EMBL" id="ML978069">
    <property type="protein sequence ID" value="KAF2016112.1"/>
    <property type="molecule type" value="Genomic_DNA"/>
</dbReference>
<organism evidence="2 3">
    <name type="scientific">Aaosphaeria arxii CBS 175.79</name>
    <dbReference type="NCBI Taxonomy" id="1450172"/>
    <lineage>
        <taxon>Eukaryota</taxon>
        <taxon>Fungi</taxon>
        <taxon>Dikarya</taxon>
        <taxon>Ascomycota</taxon>
        <taxon>Pezizomycotina</taxon>
        <taxon>Dothideomycetes</taxon>
        <taxon>Pleosporomycetidae</taxon>
        <taxon>Pleosporales</taxon>
        <taxon>Pleosporales incertae sedis</taxon>
        <taxon>Aaosphaeria</taxon>
    </lineage>
</organism>
<evidence type="ECO:0000313" key="3">
    <source>
        <dbReference type="Proteomes" id="UP000799778"/>
    </source>
</evidence>
<evidence type="ECO:0000313" key="2">
    <source>
        <dbReference type="EMBL" id="KAF2016112.1"/>
    </source>
</evidence>